<proteinExistence type="inferred from homology"/>
<dbReference type="InterPro" id="IPR013783">
    <property type="entry name" value="Ig-like_fold"/>
</dbReference>
<protein>
    <recommendedName>
        <fullName evidence="7">Ig-like domain-containing protein</fullName>
    </recommendedName>
</protein>
<dbReference type="Proteomes" id="UP000070224">
    <property type="component" value="Unassembled WGS sequence"/>
</dbReference>
<dbReference type="EMBL" id="LSDK01000012">
    <property type="protein sequence ID" value="KXB78544.1"/>
    <property type="molecule type" value="Genomic_DNA"/>
</dbReference>
<comment type="similarity">
    <text evidence="1">Belongs to the peptidase C25 family.</text>
</comment>
<keyword evidence="2" id="KW-0645">Protease</keyword>
<evidence type="ECO:0000256" key="3">
    <source>
        <dbReference type="ARBA" id="ARBA00022807"/>
    </source>
</evidence>
<dbReference type="GO" id="GO:0008234">
    <property type="term" value="F:cysteine-type peptidase activity"/>
    <property type="evidence" value="ECO:0007669"/>
    <property type="project" value="UniProtKB-KW"/>
</dbReference>
<dbReference type="InterPro" id="IPR025667">
    <property type="entry name" value="SprB_repeat"/>
</dbReference>
<dbReference type="STRING" id="322095.HMPREF3185_00114"/>
<evidence type="ECO:0000313" key="6">
    <source>
        <dbReference type="Proteomes" id="UP000070224"/>
    </source>
</evidence>
<evidence type="ECO:0000313" key="5">
    <source>
        <dbReference type="EMBL" id="KXB78544.1"/>
    </source>
</evidence>
<evidence type="ECO:0000256" key="1">
    <source>
        <dbReference type="ARBA" id="ARBA00006067"/>
    </source>
</evidence>
<dbReference type="GO" id="GO:0006508">
    <property type="term" value="P:proteolysis"/>
    <property type="evidence" value="ECO:0007669"/>
    <property type="project" value="UniProtKB-KW"/>
</dbReference>
<gene>
    <name evidence="5" type="ORF">HMPREF3185_00114</name>
</gene>
<dbReference type="Pfam" id="PF13573">
    <property type="entry name" value="SprB"/>
    <property type="match status" value="4"/>
</dbReference>
<accession>A0A134BF25</accession>
<dbReference type="PATRIC" id="fig|322095.3.peg.115"/>
<keyword evidence="3" id="KW-0788">Thiol protease</keyword>
<reference evidence="6" key="1">
    <citation type="submission" date="2016-01" db="EMBL/GenBank/DDBJ databases">
        <authorList>
            <person name="Mitreva M."/>
            <person name="Pepin K.H."/>
            <person name="Mihindukulasuriya K.A."/>
            <person name="Fulton R."/>
            <person name="Fronick C."/>
            <person name="O'Laughlin M."/>
            <person name="Miner T."/>
            <person name="Herter B."/>
            <person name="Rosa B.A."/>
            <person name="Cordes M."/>
            <person name="Tomlinson C."/>
            <person name="Wollam A."/>
            <person name="Palsikar V.B."/>
            <person name="Mardis E.R."/>
            <person name="Wilson R.K."/>
        </authorList>
    </citation>
    <scope>NUCLEOTIDE SEQUENCE [LARGE SCALE GENOMIC DNA]</scope>
    <source>
        <strain evidence="6">KA00683</strain>
    </source>
</reference>
<comment type="caution">
    <text evidence="5">The sequence shown here is derived from an EMBL/GenBank/DDBJ whole genome shotgun (WGS) entry which is preliminary data.</text>
</comment>
<keyword evidence="6" id="KW-1185">Reference proteome</keyword>
<sequence>MMRKKILQIVFIWLIIILSSQAQNNGRYKLTLSFDRVHNTNSNPMGWLDFEFFASSKGKEELLGKFQHGPVKDSPWWGRQPPTIVKEYRNEDGNAPDRIRIWSKKETKPLFGIGAKKYYAQDYKILDRTLPYINLSFDHGDQGHSFINKMLLMVHLELIPVSINLHYFHNQGQGSEVSVNRMLPDKDPITLKATKGFVEATYQWEYRIVGDPTWAPLPAGVSYSEGKSVVTLKGEDLMSEADYRALIVSGKSIAFRINAITDEARTESQYKIITLKPTLTVPHIVSTEMQQERCHNSQDASIYVRLDRALKPNETIGIARLIGNIRERVDNIEALDANNGFYIRGLTAGSYTFALLGTHSNGLAAYAQAPSHVINMTITERPAITHSFTKKDVSCFAGTDGAITLTASGGTGRFKAHLLDASGTEIRTQEFSSTTTFSRLPAGQYTLKVYDSNDCFAKDGGGNELIHRVTLAEPSEAVSVLEEAVVSPLAYNSSDGSISFRASGGTPLANGYQVRIIRLSDGRSFTPTSVRPDGGAYIYTLSNISRGEYQVIVEDARFDALAPEDKNAPCGCRAKLDITLNAPPPLDVEVKESRFVSCHGDSNGEITAHAKGGRPHIASRLPYTYTWYKLTNGSNEELSQQTDSIARGLSAGQYQVKITDANNISVLSTIFTLVQPEALSLKFKVISPNCSGGEGSIEALVTGGTAPYSYEWNKEGETNSSLRVNEIGTYFLRVTDSRGCTIDATAEVSSPDALVVRPELVHPSCFGASNGSIKLNISGGTSPYTIRWEDSPSLTTRQRDKLQAGEYVALISDAAGCTLRYRLSLTQPDELKVNLSEAFTLCKDQSRNLRATSNQENVSYSWLRNGQPLSETGKELSVSRAGTYRVIVTNEGSCTASAEVIIRESQTELPIDITAPSSVDLGAEIHVVNISQIKADRLKWHLPVGAVVKSQSDERLIFTMNSAGIYTVALEGYLGDCSTLVSQRIEVLPAGSVTLPDDKAGAMIKQFLVTPNPTTGEFKVFIELREPQDFTLRLLSPTMVEMDKKALKKVQVQTFEYELRGNTSGVYTVELRVGEERSLLKVTKQGN</sequence>
<evidence type="ECO:0000256" key="4">
    <source>
        <dbReference type="ARBA" id="ARBA00023026"/>
    </source>
</evidence>
<dbReference type="AlphaFoldDB" id="A0A134BF25"/>
<organism evidence="5 6">
    <name type="scientific">Porphyromonas somerae</name>
    <dbReference type="NCBI Taxonomy" id="322095"/>
    <lineage>
        <taxon>Bacteria</taxon>
        <taxon>Pseudomonadati</taxon>
        <taxon>Bacteroidota</taxon>
        <taxon>Bacteroidia</taxon>
        <taxon>Bacteroidales</taxon>
        <taxon>Porphyromonadaceae</taxon>
        <taxon>Porphyromonas</taxon>
    </lineage>
</organism>
<dbReference type="Gene3D" id="2.60.40.10">
    <property type="entry name" value="Immunoglobulins"/>
    <property type="match status" value="1"/>
</dbReference>
<name>A0A134BF25_9PORP</name>
<evidence type="ECO:0008006" key="7">
    <source>
        <dbReference type="Google" id="ProtNLM"/>
    </source>
</evidence>
<keyword evidence="4" id="KW-0843">Virulence</keyword>
<evidence type="ECO:0000256" key="2">
    <source>
        <dbReference type="ARBA" id="ARBA00022670"/>
    </source>
</evidence>
<keyword evidence="3" id="KW-0378">Hydrolase</keyword>